<feature type="compositionally biased region" description="Basic and acidic residues" evidence="1">
    <location>
        <begin position="48"/>
        <end position="60"/>
    </location>
</feature>
<dbReference type="EMBL" id="BTGU01000895">
    <property type="protein sequence ID" value="GMN69641.1"/>
    <property type="molecule type" value="Genomic_DNA"/>
</dbReference>
<name>A0AA88E876_FICCA</name>
<comment type="caution">
    <text evidence="2">The sequence shown here is derived from an EMBL/GenBank/DDBJ whole genome shotgun (WGS) entry which is preliminary data.</text>
</comment>
<dbReference type="Proteomes" id="UP001187192">
    <property type="component" value="Unassembled WGS sequence"/>
</dbReference>
<feature type="region of interest" description="Disordered" evidence="1">
    <location>
        <begin position="46"/>
        <end position="71"/>
    </location>
</feature>
<evidence type="ECO:0000256" key="1">
    <source>
        <dbReference type="SAM" id="MobiDB-lite"/>
    </source>
</evidence>
<evidence type="ECO:0000313" key="3">
    <source>
        <dbReference type="Proteomes" id="UP001187192"/>
    </source>
</evidence>
<protein>
    <submittedName>
        <fullName evidence="2">Uncharacterized protein</fullName>
    </submittedName>
</protein>
<sequence>MSRFPYELSQRTCYLVVVAISMQLELAKSTQQSEASNHGAKLFNHKVIPSDHGDEQEKGVRRITPSYRKFG</sequence>
<dbReference type="AlphaFoldDB" id="A0AA88E876"/>
<proteinExistence type="predicted"/>
<accession>A0AA88E876</accession>
<evidence type="ECO:0000313" key="2">
    <source>
        <dbReference type="EMBL" id="GMN69641.1"/>
    </source>
</evidence>
<reference evidence="2" key="1">
    <citation type="submission" date="2023-07" db="EMBL/GenBank/DDBJ databases">
        <title>draft genome sequence of fig (Ficus carica).</title>
        <authorList>
            <person name="Takahashi T."/>
            <person name="Nishimura K."/>
        </authorList>
    </citation>
    <scope>NUCLEOTIDE SEQUENCE</scope>
</reference>
<gene>
    <name evidence="2" type="ORF">TIFTF001_038687</name>
</gene>
<keyword evidence="3" id="KW-1185">Reference proteome</keyword>
<organism evidence="2 3">
    <name type="scientific">Ficus carica</name>
    <name type="common">Common fig</name>
    <dbReference type="NCBI Taxonomy" id="3494"/>
    <lineage>
        <taxon>Eukaryota</taxon>
        <taxon>Viridiplantae</taxon>
        <taxon>Streptophyta</taxon>
        <taxon>Embryophyta</taxon>
        <taxon>Tracheophyta</taxon>
        <taxon>Spermatophyta</taxon>
        <taxon>Magnoliopsida</taxon>
        <taxon>eudicotyledons</taxon>
        <taxon>Gunneridae</taxon>
        <taxon>Pentapetalae</taxon>
        <taxon>rosids</taxon>
        <taxon>fabids</taxon>
        <taxon>Rosales</taxon>
        <taxon>Moraceae</taxon>
        <taxon>Ficeae</taxon>
        <taxon>Ficus</taxon>
    </lineage>
</organism>